<evidence type="ECO:0000313" key="1">
    <source>
        <dbReference type="EMBL" id="KAJ3534070.1"/>
    </source>
</evidence>
<name>A0ACC1S8B3_9APHY</name>
<comment type="caution">
    <text evidence="1">The sequence shown here is derived from an EMBL/GenBank/DDBJ whole genome shotgun (WGS) entry which is preliminary data.</text>
</comment>
<keyword evidence="2" id="KW-1185">Reference proteome</keyword>
<evidence type="ECO:0000313" key="2">
    <source>
        <dbReference type="Proteomes" id="UP001148662"/>
    </source>
</evidence>
<sequence>MQLNSEAKISQLPDELMGQILFVLRDMALAAPNWGIYGDWDKWVCVTHVCHRWREIALSLPLLWDHIHPCREDATATWLARSGTALLDVQYTCNLSGWPLPLALQHLPRIRSLAAEIDDDTFDTDFTWSGLPAPHLQRLFVAFEHPSLPTSMPEDLFRLGNLPSLRNLSIYGGSWYWMTAPLPETLVEMEFTFCPSWCERGMGARALAVLGRLSKLERLDITDDNSGDFSRDSLGEMTDFPHISLPSMRIFKYEGAPFVCLYLLDRITLPSSCKLTLSATACRSTQERADELVTLFNRAVILRGPAVTAVSLSFSDVFRFRMCFWKTDSPPDLPLSSTSADIDFGCHDYMDRELYPSFTRGILMYDVVGRFALHGVRTLQISHIQHYAELLDFRRILGLMPNIERMLIEEWNISGVLSILPTRLADDSDQFFLPNLRELVLEGVCFPAHSGTREGSQHLIYFLDRLKARRERGVGISSLVLRRCRHLITPLVEAMRAEVGTLEWDGKMIFHPFESAIIDRVEEYVSEGR</sequence>
<accession>A0ACC1S8B3</accession>
<dbReference type="EMBL" id="JANHOG010001630">
    <property type="protein sequence ID" value="KAJ3534070.1"/>
    <property type="molecule type" value="Genomic_DNA"/>
</dbReference>
<gene>
    <name evidence="1" type="ORF">NM688_g7190</name>
</gene>
<protein>
    <submittedName>
        <fullName evidence="1">Uncharacterized protein</fullName>
    </submittedName>
</protein>
<reference evidence="1" key="1">
    <citation type="submission" date="2022-07" db="EMBL/GenBank/DDBJ databases">
        <title>Genome Sequence of Phlebia brevispora.</title>
        <authorList>
            <person name="Buettner E."/>
        </authorList>
    </citation>
    <scope>NUCLEOTIDE SEQUENCE</scope>
    <source>
        <strain evidence="1">MPL23</strain>
    </source>
</reference>
<organism evidence="1 2">
    <name type="scientific">Phlebia brevispora</name>
    <dbReference type="NCBI Taxonomy" id="194682"/>
    <lineage>
        <taxon>Eukaryota</taxon>
        <taxon>Fungi</taxon>
        <taxon>Dikarya</taxon>
        <taxon>Basidiomycota</taxon>
        <taxon>Agaricomycotina</taxon>
        <taxon>Agaricomycetes</taxon>
        <taxon>Polyporales</taxon>
        <taxon>Meruliaceae</taxon>
        <taxon>Phlebia</taxon>
    </lineage>
</organism>
<proteinExistence type="predicted"/>
<dbReference type="Proteomes" id="UP001148662">
    <property type="component" value="Unassembled WGS sequence"/>
</dbReference>